<dbReference type="EMBL" id="AAQH01000010">
    <property type="protein sequence ID" value="EAT12081.1"/>
    <property type="molecule type" value="Genomic_DNA"/>
</dbReference>
<dbReference type="OrthoDB" id="793353at2"/>
<gene>
    <name evidence="1" type="ORF">RED65_03545</name>
</gene>
<dbReference type="Pfam" id="PF14539">
    <property type="entry name" value="DUF4442"/>
    <property type="match status" value="1"/>
</dbReference>
<organism evidence="1 2">
    <name type="scientific">Bermanella marisrubri</name>
    <dbReference type="NCBI Taxonomy" id="207949"/>
    <lineage>
        <taxon>Bacteria</taxon>
        <taxon>Pseudomonadati</taxon>
        <taxon>Pseudomonadota</taxon>
        <taxon>Gammaproteobacteria</taxon>
        <taxon>Oceanospirillales</taxon>
        <taxon>Oceanospirillaceae</taxon>
        <taxon>Bermanella</taxon>
    </lineage>
</organism>
<dbReference type="SUPFAM" id="SSF54637">
    <property type="entry name" value="Thioesterase/thiol ester dehydrase-isomerase"/>
    <property type="match status" value="1"/>
</dbReference>
<sequence>MSKSNQLSRAVASIQKLPASMHQFAMSKAFGSKIKYAGHSGVRFESLSNQECVVSIKNKKKVQNHIGGVHAAAMALLAETATGFVFGMNVPDDKLPLIKKMDIDYVKRSTGDMRAVATLTEEDIARIQSDERGEVTVPVIITDEANVEPIKASMTWAWTAKKR</sequence>
<dbReference type="Proteomes" id="UP000004263">
    <property type="component" value="Unassembled WGS sequence"/>
</dbReference>
<evidence type="ECO:0000313" key="1">
    <source>
        <dbReference type="EMBL" id="EAT12081.1"/>
    </source>
</evidence>
<dbReference type="InterPro" id="IPR029069">
    <property type="entry name" value="HotDog_dom_sf"/>
</dbReference>
<protein>
    <recommendedName>
        <fullName evidence="3">DUF4442 domain-containing protein</fullName>
    </recommendedName>
</protein>
<accession>Q1N1G9</accession>
<dbReference type="AlphaFoldDB" id="Q1N1G9"/>
<name>Q1N1G9_9GAMM</name>
<reference evidence="1 2" key="1">
    <citation type="submission" date="2006-03" db="EMBL/GenBank/DDBJ databases">
        <authorList>
            <person name="Pinhassi J."/>
            <person name="Pedros-Alio C."/>
            <person name="Ferriera S."/>
            <person name="Johnson J."/>
            <person name="Kravitz S."/>
            <person name="Halpern A."/>
            <person name="Remington K."/>
            <person name="Beeson K."/>
            <person name="Tran B."/>
            <person name="Rogers Y.-H."/>
            <person name="Friedman R."/>
            <person name="Venter J.C."/>
        </authorList>
    </citation>
    <scope>NUCLEOTIDE SEQUENCE [LARGE SCALE GENOMIC DNA]</scope>
    <source>
        <strain evidence="1 2">RED65</strain>
    </source>
</reference>
<evidence type="ECO:0008006" key="3">
    <source>
        <dbReference type="Google" id="ProtNLM"/>
    </source>
</evidence>
<evidence type="ECO:0000313" key="2">
    <source>
        <dbReference type="Proteomes" id="UP000004263"/>
    </source>
</evidence>
<keyword evidence="2" id="KW-1185">Reference proteome</keyword>
<comment type="caution">
    <text evidence="1">The sequence shown here is derived from an EMBL/GenBank/DDBJ whole genome shotgun (WGS) entry which is preliminary data.</text>
</comment>
<dbReference type="RefSeq" id="WP_007019041.1">
    <property type="nucleotide sequence ID" value="NZ_CH724120.1"/>
</dbReference>
<dbReference type="InterPro" id="IPR027961">
    <property type="entry name" value="DUF4442"/>
</dbReference>
<dbReference type="Gene3D" id="3.10.129.10">
    <property type="entry name" value="Hotdog Thioesterase"/>
    <property type="match status" value="1"/>
</dbReference>
<dbReference type="CDD" id="cd03443">
    <property type="entry name" value="PaaI_thioesterase"/>
    <property type="match status" value="1"/>
</dbReference>
<dbReference type="STRING" id="207949.RED65_03545"/>
<proteinExistence type="predicted"/>
<dbReference type="HOGENOM" id="CLU_102543_1_0_6"/>